<dbReference type="HOGENOM" id="CLU_3419339_0_0_6"/>
<evidence type="ECO:0000313" key="2">
    <source>
        <dbReference type="EMBL" id="CBJ82625.1"/>
    </source>
</evidence>
<feature type="region of interest" description="Disordered" evidence="1">
    <location>
        <begin position="1"/>
        <end position="25"/>
    </location>
</feature>
<dbReference type="AlphaFoldDB" id="D3V4P6"/>
<gene>
    <name evidence="2" type="ordered locus">XBJ1_3507</name>
</gene>
<sequence length="25" mass="2803">MDDGEEGIIDGSGFNWGKSNFFHDQ</sequence>
<dbReference type="KEGG" id="xbo:XBJ1_3507"/>
<dbReference type="STRING" id="406818.XBJ1_3507"/>
<proteinExistence type="predicted"/>
<accession>D3V4P6</accession>
<reference evidence="2" key="1">
    <citation type="journal article" date="2011" name="PLoS ONE">
        <title>The entomopathogenic bacterial endosymbionts xenorhabdus and photorhabdus: convergent lifestyles from divergent genomes.</title>
        <authorList>
            <person name="Chaston J.M."/>
            <person name="Suen G."/>
            <person name="Tucker S.L."/>
            <person name="Andersen A.W."/>
            <person name="Bhasin A."/>
            <person name="Bode E."/>
            <person name="Bode H.B."/>
            <person name="Brachmann A.O."/>
            <person name="Cowles C.E."/>
            <person name="Cowles K.N."/>
            <person name="Darby C."/>
            <person name="de Leon L."/>
            <person name="Drace K."/>
            <person name="Du Z."/>
            <person name="Givaudan A."/>
            <person name="Herbert Tran E.E."/>
            <person name="Jewell K.A."/>
            <person name="Knack J.J."/>
            <person name="Krasomil-Osterfeld K.C."/>
            <person name="Kukor R."/>
            <person name="Lanois A."/>
            <person name="Latreille P."/>
            <person name="Leimgruber N.K."/>
            <person name="Lipke C.M."/>
            <person name="Liu R."/>
            <person name="Lu X."/>
            <person name="Martens E.C."/>
            <person name="Marri P.R."/>
            <person name="Medigue C."/>
            <person name="Menard M.L."/>
            <person name="Miller N.M."/>
            <person name="Morales-Soto N."/>
            <person name="Norton S."/>
            <person name="Ogier J.C."/>
            <person name="Orchard S.S."/>
            <person name="Park D."/>
            <person name="Park Y."/>
            <person name="Qurollo B.A."/>
            <person name="Sugar D.R."/>
            <person name="Richards G.R."/>
            <person name="Rouy Z."/>
            <person name="Slominski B."/>
            <person name="Slominski K."/>
            <person name="Snyder H."/>
            <person name="Tjaden B.C."/>
            <person name="van der Hoeven R."/>
            <person name="Welch R.D."/>
            <person name="Wheeler C."/>
            <person name="Xiang B."/>
            <person name="Barbazuk B."/>
            <person name="Gaudriault S."/>
            <person name="Goodner B."/>
            <person name="Slater S.C."/>
            <person name="Forst S."/>
            <person name="Goldman B.S."/>
            <person name="Goodrich-Blair H."/>
        </authorList>
    </citation>
    <scope>NUCLEOTIDE SEQUENCE [LARGE SCALE GENOMIC DNA]</scope>
    <source>
        <strain evidence="2">SS-2004</strain>
    </source>
</reference>
<dbReference type="EMBL" id="FN667741">
    <property type="protein sequence ID" value="CBJ82625.1"/>
    <property type="molecule type" value="Genomic_DNA"/>
</dbReference>
<evidence type="ECO:0000313" key="3">
    <source>
        <dbReference type="Proteomes" id="UP000002045"/>
    </source>
</evidence>
<protein>
    <submittedName>
        <fullName evidence="2">Uncharacterized protein</fullName>
    </submittedName>
</protein>
<dbReference type="Proteomes" id="UP000002045">
    <property type="component" value="Chromosome"/>
</dbReference>
<name>D3V4P6_XENBS</name>
<evidence type="ECO:0000256" key="1">
    <source>
        <dbReference type="SAM" id="MobiDB-lite"/>
    </source>
</evidence>
<organism evidence="2 3">
    <name type="scientific">Xenorhabdus bovienii (strain SS-2004)</name>
    <name type="common">Xenorhabdus nematophila subsp. bovienii</name>
    <dbReference type="NCBI Taxonomy" id="406818"/>
    <lineage>
        <taxon>Bacteria</taxon>
        <taxon>Pseudomonadati</taxon>
        <taxon>Pseudomonadota</taxon>
        <taxon>Gammaproteobacteria</taxon>
        <taxon>Enterobacterales</taxon>
        <taxon>Morganellaceae</taxon>
        <taxon>Xenorhabdus</taxon>
    </lineage>
</organism>